<accession>A0A0R3RLI9</accession>
<dbReference type="WBParaSite" id="EEL_0000234801-mRNA-1">
    <property type="protein sequence ID" value="EEL_0000234801-mRNA-1"/>
    <property type="gene ID" value="EEL_0000234801"/>
</dbReference>
<reference evidence="2" key="1">
    <citation type="submission" date="2017-02" db="UniProtKB">
        <authorList>
            <consortium name="WormBaseParasite"/>
        </authorList>
    </citation>
    <scope>IDENTIFICATION</scope>
</reference>
<dbReference type="PROSITE" id="PS51257">
    <property type="entry name" value="PROKAR_LIPOPROTEIN"/>
    <property type="match status" value="1"/>
</dbReference>
<evidence type="ECO:0000313" key="2">
    <source>
        <dbReference type="WBParaSite" id="EEL_0000234801-mRNA-1"/>
    </source>
</evidence>
<dbReference type="AlphaFoldDB" id="A0A0R3RLI9"/>
<sequence length="101" mass="11382">MTVPKRSHSVHILPTTSSIGTGCSRNSKNSRFNFCRNSIGFLLNSLIKRREASISTIFSNNMRRNSNGNVSHFIISFNKYHINCFVKNSILLSANFISSKI</sequence>
<name>A0A0R3RLI9_9BILA</name>
<protein>
    <submittedName>
        <fullName evidence="2">Uncharacterized protein</fullName>
    </submittedName>
</protein>
<organism evidence="1 2">
    <name type="scientific">Elaeophora elaphi</name>
    <dbReference type="NCBI Taxonomy" id="1147741"/>
    <lineage>
        <taxon>Eukaryota</taxon>
        <taxon>Metazoa</taxon>
        <taxon>Ecdysozoa</taxon>
        <taxon>Nematoda</taxon>
        <taxon>Chromadorea</taxon>
        <taxon>Rhabditida</taxon>
        <taxon>Spirurina</taxon>
        <taxon>Spiruromorpha</taxon>
        <taxon>Filarioidea</taxon>
        <taxon>Onchocercidae</taxon>
        <taxon>Elaeophora</taxon>
    </lineage>
</organism>
<dbReference type="Proteomes" id="UP000050640">
    <property type="component" value="Unplaced"/>
</dbReference>
<keyword evidence="1" id="KW-1185">Reference proteome</keyword>
<proteinExistence type="predicted"/>
<evidence type="ECO:0000313" key="1">
    <source>
        <dbReference type="Proteomes" id="UP000050640"/>
    </source>
</evidence>